<accession>A0A915Q4Q6</accession>
<dbReference type="Proteomes" id="UP000887581">
    <property type="component" value="Unplaced"/>
</dbReference>
<dbReference type="Pfam" id="PF15998">
    <property type="entry name" value="DUF4773"/>
    <property type="match status" value="1"/>
</dbReference>
<feature type="chain" id="PRO_5038115055" evidence="1">
    <location>
        <begin position="18"/>
        <end position="288"/>
    </location>
</feature>
<evidence type="ECO:0000313" key="3">
    <source>
        <dbReference type="Proteomes" id="UP000887581"/>
    </source>
</evidence>
<proteinExistence type="predicted"/>
<keyword evidence="3" id="KW-1185">Reference proteome</keyword>
<dbReference type="WBParaSite" id="sdigi.contig745.g9658.t1">
    <property type="protein sequence ID" value="sdigi.contig745.g9658.t1"/>
    <property type="gene ID" value="sdigi.contig745.g9658"/>
</dbReference>
<dbReference type="InterPro" id="IPR031941">
    <property type="entry name" value="DUF4773"/>
</dbReference>
<dbReference type="AlphaFoldDB" id="A0A915Q4Q6"/>
<evidence type="ECO:0000313" key="4">
    <source>
        <dbReference type="WBParaSite" id="sdigi.contig745.g9658.t1"/>
    </source>
</evidence>
<dbReference type="PANTHER" id="PTHR36299:SF2">
    <property type="entry name" value="DUF4773 DOMAIN-CONTAINING PROTEIN"/>
    <property type="match status" value="1"/>
</dbReference>
<reference evidence="4" key="1">
    <citation type="submission" date="2022-11" db="UniProtKB">
        <authorList>
            <consortium name="WormBaseParasite"/>
        </authorList>
    </citation>
    <scope>IDENTIFICATION</scope>
</reference>
<feature type="signal peptide" evidence="1">
    <location>
        <begin position="1"/>
        <end position="17"/>
    </location>
</feature>
<sequence>MLSILGSAFLLVITSDAAHFSHNRKAHSYFDLRVKLSPIDKTVICTGDPPCSIPYAISVLHSSNHLDLQSVMIQDGGLLMQHHDRYSDSTVIRLTKAMKPHGGKLYLGLRFLDLPVNYVIMDVTMITQKGMKKKMEMITEDYRLNVHVTKEVETHHGLSSYHTDNNTMNATTCQCIPKNCACCMMLNIGKIALNGFGCVNITYIPEDIGIRLSFSINGYTYISRELSLRNPPPYCLSMPFLKEYAAICLRLRNIKIHKTSLTGCLELDAELYHIHVATVHFGCFNIPI</sequence>
<evidence type="ECO:0000259" key="2">
    <source>
        <dbReference type="Pfam" id="PF15998"/>
    </source>
</evidence>
<dbReference type="PANTHER" id="PTHR36299">
    <property type="entry name" value="AGAP008005-PA"/>
    <property type="match status" value="1"/>
</dbReference>
<protein>
    <submittedName>
        <fullName evidence="4">DUF4773 domain-containing protein</fullName>
    </submittedName>
</protein>
<keyword evidence="1" id="KW-0732">Signal</keyword>
<name>A0A915Q4Q6_9BILA</name>
<organism evidence="3 4">
    <name type="scientific">Setaria digitata</name>
    <dbReference type="NCBI Taxonomy" id="48799"/>
    <lineage>
        <taxon>Eukaryota</taxon>
        <taxon>Metazoa</taxon>
        <taxon>Ecdysozoa</taxon>
        <taxon>Nematoda</taxon>
        <taxon>Chromadorea</taxon>
        <taxon>Rhabditida</taxon>
        <taxon>Spirurina</taxon>
        <taxon>Spiruromorpha</taxon>
        <taxon>Filarioidea</taxon>
        <taxon>Setariidae</taxon>
        <taxon>Setaria</taxon>
    </lineage>
</organism>
<evidence type="ECO:0000256" key="1">
    <source>
        <dbReference type="SAM" id="SignalP"/>
    </source>
</evidence>
<feature type="domain" description="DUF4773" evidence="2">
    <location>
        <begin position="172"/>
        <end position="286"/>
    </location>
</feature>